<proteinExistence type="predicted"/>
<dbReference type="AlphaFoldDB" id="A0A507DLP1"/>
<comment type="caution">
    <text evidence="4">The sequence shown here is derived from an EMBL/GenBank/DDBJ whole genome shotgun (WGS) entry which is preliminary data.</text>
</comment>
<organism evidence="4 5">
    <name type="scientific">Synchytrium endobioticum</name>
    <dbReference type="NCBI Taxonomy" id="286115"/>
    <lineage>
        <taxon>Eukaryota</taxon>
        <taxon>Fungi</taxon>
        <taxon>Fungi incertae sedis</taxon>
        <taxon>Chytridiomycota</taxon>
        <taxon>Chytridiomycota incertae sedis</taxon>
        <taxon>Chytridiomycetes</taxon>
        <taxon>Synchytriales</taxon>
        <taxon>Synchytriaceae</taxon>
        <taxon>Synchytrium</taxon>
    </lineage>
</organism>
<evidence type="ECO:0000256" key="2">
    <source>
        <dbReference type="SAM" id="Phobius"/>
    </source>
</evidence>
<protein>
    <submittedName>
        <fullName evidence="4">Uncharacterized protein</fullName>
    </submittedName>
</protein>
<keyword evidence="2" id="KW-1133">Transmembrane helix</keyword>
<dbReference type="Proteomes" id="UP000320475">
    <property type="component" value="Unassembled WGS sequence"/>
</dbReference>
<evidence type="ECO:0000313" key="3">
    <source>
        <dbReference type="EMBL" id="TPX51070.1"/>
    </source>
</evidence>
<evidence type="ECO:0000313" key="5">
    <source>
        <dbReference type="Proteomes" id="UP000317494"/>
    </source>
</evidence>
<evidence type="ECO:0000313" key="4">
    <source>
        <dbReference type="EMBL" id="TPX52436.1"/>
    </source>
</evidence>
<sequence>MRPGPREQIDADKIEMGTPSTVSRKAGRAMAKELHSKDALHKTAPSASSTNKSSANATKPPLSRASSDSWIPVAVFTVIMVGLSIAVPLLWHGDFWQRLAIIQEMRKSIHTAHE</sequence>
<dbReference type="EMBL" id="QEAN01000036">
    <property type="protein sequence ID" value="TPX52436.1"/>
    <property type="molecule type" value="Genomic_DNA"/>
</dbReference>
<dbReference type="VEuPathDB" id="FungiDB:SeMB42_g01410"/>
<feature type="transmembrane region" description="Helical" evidence="2">
    <location>
        <begin position="70"/>
        <end position="91"/>
    </location>
</feature>
<feature type="region of interest" description="Disordered" evidence="1">
    <location>
        <begin position="1"/>
        <end position="66"/>
    </location>
</feature>
<feature type="compositionally biased region" description="Basic and acidic residues" evidence="1">
    <location>
        <begin position="1"/>
        <end position="15"/>
    </location>
</feature>
<evidence type="ECO:0000256" key="1">
    <source>
        <dbReference type="SAM" id="MobiDB-lite"/>
    </source>
</evidence>
<accession>A0A507DLP1</accession>
<gene>
    <name evidence="3" type="ORF">SeLEV6574_g00549</name>
    <name evidence="4" type="ORF">SeMB42_g01410</name>
</gene>
<dbReference type="EMBL" id="QEAM01000009">
    <property type="protein sequence ID" value="TPX51070.1"/>
    <property type="molecule type" value="Genomic_DNA"/>
</dbReference>
<dbReference type="Proteomes" id="UP000317494">
    <property type="component" value="Unassembled WGS sequence"/>
</dbReference>
<keyword evidence="5" id="KW-1185">Reference proteome</keyword>
<feature type="compositionally biased region" description="Low complexity" evidence="1">
    <location>
        <begin position="42"/>
        <end position="59"/>
    </location>
</feature>
<keyword evidence="2" id="KW-0472">Membrane</keyword>
<name>A0A507DLP1_9FUNG</name>
<reference evidence="5 6" key="1">
    <citation type="journal article" date="2019" name="Sci. Rep.">
        <title>Comparative genomics of chytrid fungi reveal insights into the obligate biotrophic and pathogenic lifestyle of Synchytrium endobioticum.</title>
        <authorList>
            <person name="van de Vossenberg B.T.L.H."/>
            <person name="Warris S."/>
            <person name="Nguyen H.D.T."/>
            <person name="van Gent-Pelzer M.P.E."/>
            <person name="Joly D.L."/>
            <person name="van de Geest H.C."/>
            <person name="Bonants P.J.M."/>
            <person name="Smith D.S."/>
            <person name="Levesque C.A."/>
            <person name="van der Lee T.A.J."/>
        </authorList>
    </citation>
    <scope>NUCLEOTIDE SEQUENCE [LARGE SCALE GENOMIC DNA]</scope>
    <source>
        <strain evidence="3 6">LEV6574</strain>
        <strain evidence="4 5">MB42</strain>
    </source>
</reference>
<evidence type="ECO:0000313" key="6">
    <source>
        <dbReference type="Proteomes" id="UP000320475"/>
    </source>
</evidence>
<feature type="compositionally biased region" description="Basic and acidic residues" evidence="1">
    <location>
        <begin position="30"/>
        <end position="41"/>
    </location>
</feature>
<keyword evidence="2" id="KW-0812">Transmembrane</keyword>